<dbReference type="AlphaFoldDB" id="A0A655JQC6"/>
<evidence type="ECO:0000313" key="5">
    <source>
        <dbReference type="Proteomes" id="UP000048600"/>
    </source>
</evidence>
<dbReference type="Proteomes" id="UP000048600">
    <property type="component" value="Unassembled WGS sequence"/>
</dbReference>
<organism evidence="2 5">
    <name type="scientific">Mycobacterium tuberculosis</name>
    <dbReference type="NCBI Taxonomy" id="1773"/>
    <lineage>
        <taxon>Bacteria</taxon>
        <taxon>Bacillati</taxon>
        <taxon>Actinomycetota</taxon>
        <taxon>Actinomycetes</taxon>
        <taxon>Mycobacteriales</taxon>
        <taxon>Mycobacteriaceae</taxon>
        <taxon>Mycobacterium</taxon>
        <taxon>Mycobacterium tuberculosis complex</taxon>
    </lineage>
</organism>
<reference evidence="3" key="1">
    <citation type="submission" date="2015-03" db="EMBL/GenBank/DDBJ databases">
        <authorList>
            <consortium name="Pathogen Informatics"/>
            <person name="Murphy D."/>
        </authorList>
    </citation>
    <scope>NUCLEOTIDE SEQUENCE</scope>
    <source>
        <strain evidence="3">N09902308</strain>
    </source>
</reference>
<evidence type="ECO:0000256" key="1">
    <source>
        <dbReference type="SAM" id="MobiDB-lite"/>
    </source>
</evidence>
<proteinExistence type="predicted"/>
<dbReference type="Proteomes" id="UP000039021">
    <property type="component" value="Unassembled WGS sequence"/>
</dbReference>
<reference evidence="4 5" key="2">
    <citation type="submission" date="2015-03" db="EMBL/GenBank/DDBJ databases">
        <authorList>
            <consortium name="Pathogen Informatics"/>
        </authorList>
    </citation>
    <scope>NUCLEOTIDE SEQUENCE [LARGE SCALE GENOMIC DNA]</scope>
    <source>
        <strain evidence="4">N09902308</strain>
        <strain evidence="2 5">P00601463</strain>
    </source>
</reference>
<name>A0A655JQC6_MYCTX</name>
<dbReference type="EMBL" id="CSBK01003884">
    <property type="protein sequence ID" value="CPB34332.1"/>
    <property type="molecule type" value="Genomic_DNA"/>
</dbReference>
<evidence type="ECO:0000313" key="3">
    <source>
        <dbReference type="EMBL" id="CPB34332.1"/>
    </source>
</evidence>
<evidence type="ECO:0000313" key="2">
    <source>
        <dbReference type="EMBL" id="COX40670.1"/>
    </source>
</evidence>
<feature type="region of interest" description="Disordered" evidence="1">
    <location>
        <begin position="27"/>
        <end position="47"/>
    </location>
</feature>
<gene>
    <name evidence="3" type="ORF">ERS007739_05203</name>
    <name evidence="2" type="ORF">ERS007741_04338</name>
</gene>
<evidence type="ECO:0000313" key="4">
    <source>
        <dbReference type="Proteomes" id="UP000039021"/>
    </source>
</evidence>
<accession>A0A655JQC6</accession>
<dbReference type="EMBL" id="CHKL01000878">
    <property type="protein sequence ID" value="COX40670.1"/>
    <property type="molecule type" value="Genomic_DNA"/>
</dbReference>
<protein>
    <submittedName>
        <fullName evidence="2">Uncharacterized protein</fullName>
    </submittedName>
</protein>
<sequence>MRELAGGFGLGGDEITDIRVRHIKHSHTGATPATAHGDHTRGTVIQP</sequence>